<organism evidence="7 8">
    <name type="scientific">Sphaerisporangium corydalis</name>
    <dbReference type="NCBI Taxonomy" id="1441875"/>
    <lineage>
        <taxon>Bacteria</taxon>
        <taxon>Bacillati</taxon>
        <taxon>Actinomycetota</taxon>
        <taxon>Actinomycetes</taxon>
        <taxon>Streptosporangiales</taxon>
        <taxon>Streptosporangiaceae</taxon>
        <taxon>Sphaerisporangium</taxon>
    </lineage>
</organism>
<reference evidence="8" key="1">
    <citation type="journal article" date="2019" name="Int. J. Syst. Evol. Microbiol.">
        <title>The Global Catalogue of Microorganisms (GCM) 10K type strain sequencing project: providing services to taxonomists for standard genome sequencing and annotation.</title>
        <authorList>
            <consortium name="The Broad Institute Genomics Platform"/>
            <consortium name="The Broad Institute Genome Sequencing Center for Infectious Disease"/>
            <person name="Wu L."/>
            <person name="Ma J."/>
        </authorList>
    </citation>
    <scope>NUCLEOTIDE SEQUENCE [LARGE SCALE GENOMIC DNA]</scope>
    <source>
        <strain evidence="8">CCUG 49560</strain>
    </source>
</reference>
<keyword evidence="3" id="KW-0804">Transcription</keyword>
<dbReference type="InterPro" id="IPR036271">
    <property type="entry name" value="Tet_transcr_reg_TetR-rel_C_sf"/>
</dbReference>
<feature type="compositionally biased region" description="Basic and acidic residues" evidence="5">
    <location>
        <begin position="223"/>
        <end position="242"/>
    </location>
</feature>
<evidence type="ECO:0000256" key="5">
    <source>
        <dbReference type="SAM" id="MobiDB-lite"/>
    </source>
</evidence>
<dbReference type="InterPro" id="IPR004111">
    <property type="entry name" value="Repressor_TetR_C"/>
</dbReference>
<keyword evidence="8" id="KW-1185">Reference proteome</keyword>
<dbReference type="Gene3D" id="1.10.10.60">
    <property type="entry name" value="Homeodomain-like"/>
    <property type="match status" value="1"/>
</dbReference>
<keyword evidence="1" id="KW-0805">Transcription regulation</keyword>
<dbReference type="InterPro" id="IPR050109">
    <property type="entry name" value="HTH-type_TetR-like_transc_reg"/>
</dbReference>
<evidence type="ECO:0000256" key="4">
    <source>
        <dbReference type="PROSITE-ProRule" id="PRU00335"/>
    </source>
</evidence>
<feature type="DNA-binding region" description="H-T-H motif" evidence="4">
    <location>
        <begin position="23"/>
        <end position="42"/>
    </location>
</feature>
<dbReference type="Pfam" id="PF00440">
    <property type="entry name" value="TetR_N"/>
    <property type="match status" value="1"/>
</dbReference>
<evidence type="ECO:0000256" key="1">
    <source>
        <dbReference type="ARBA" id="ARBA00023015"/>
    </source>
</evidence>
<evidence type="ECO:0000256" key="2">
    <source>
        <dbReference type="ARBA" id="ARBA00023125"/>
    </source>
</evidence>
<feature type="compositionally biased region" description="Low complexity" evidence="5">
    <location>
        <begin position="212"/>
        <end position="222"/>
    </location>
</feature>
<evidence type="ECO:0000313" key="7">
    <source>
        <dbReference type="EMBL" id="MFC4587701.1"/>
    </source>
</evidence>
<evidence type="ECO:0000256" key="3">
    <source>
        <dbReference type="ARBA" id="ARBA00023163"/>
    </source>
</evidence>
<protein>
    <submittedName>
        <fullName evidence="7">TetR/AcrR family transcriptional regulator</fullName>
    </submittedName>
</protein>
<dbReference type="Proteomes" id="UP001595891">
    <property type="component" value="Unassembled WGS sequence"/>
</dbReference>
<dbReference type="RefSeq" id="WP_262840597.1">
    <property type="nucleotide sequence ID" value="NZ_JANZYP010000001.1"/>
</dbReference>
<dbReference type="SUPFAM" id="SSF46689">
    <property type="entry name" value="Homeodomain-like"/>
    <property type="match status" value="1"/>
</dbReference>
<proteinExistence type="predicted"/>
<sequence length="242" mass="26466">MSRERVVGAAIAIADAEGLAALSMRRIAAALRTSVMALYRHVPGKQELLTLMADTALAGAPLPEPPPDGWRARLELAARTQWALYHRHPWLAQAMPMTRPAPTPNGMAQAEWAMRAVDGLGLDPVTMVHIYVTLANYVRGTATNLEAEADAVQQTGITDEQWLRTAVLPMMAGFPLLSQIPPDTMDLDSLFDFGLNRLLDGIATLLPPDPTTPARTTPPASERAARHPRADRYPHPPHDRER</sequence>
<feature type="region of interest" description="Disordered" evidence="5">
    <location>
        <begin position="204"/>
        <end position="242"/>
    </location>
</feature>
<dbReference type="EMBL" id="JBHSFN010000009">
    <property type="protein sequence ID" value="MFC4587701.1"/>
    <property type="molecule type" value="Genomic_DNA"/>
</dbReference>
<feature type="domain" description="HTH tetR-type" evidence="6">
    <location>
        <begin position="1"/>
        <end position="60"/>
    </location>
</feature>
<dbReference type="InterPro" id="IPR009057">
    <property type="entry name" value="Homeodomain-like_sf"/>
</dbReference>
<dbReference type="Gene3D" id="1.10.357.10">
    <property type="entry name" value="Tetracycline Repressor, domain 2"/>
    <property type="match status" value="1"/>
</dbReference>
<dbReference type="SUPFAM" id="SSF48498">
    <property type="entry name" value="Tetracyclin repressor-like, C-terminal domain"/>
    <property type="match status" value="1"/>
</dbReference>
<dbReference type="Pfam" id="PF02909">
    <property type="entry name" value="TetR_C_1"/>
    <property type="match status" value="1"/>
</dbReference>
<dbReference type="PROSITE" id="PS50977">
    <property type="entry name" value="HTH_TETR_2"/>
    <property type="match status" value="1"/>
</dbReference>
<dbReference type="PANTHER" id="PTHR30055:SF151">
    <property type="entry name" value="TRANSCRIPTIONAL REGULATORY PROTEIN"/>
    <property type="match status" value="1"/>
</dbReference>
<accession>A0ABV9EGR3</accession>
<dbReference type="PANTHER" id="PTHR30055">
    <property type="entry name" value="HTH-TYPE TRANSCRIPTIONAL REGULATOR RUTR"/>
    <property type="match status" value="1"/>
</dbReference>
<dbReference type="InterPro" id="IPR001647">
    <property type="entry name" value="HTH_TetR"/>
</dbReference>
<gene>
    <name evidence="7" type="ORF">ACFO8L_16520</name>
</gene>
<comment type="caution">
    <text evidence="7">The sequence shown here is derived from an EMBL/GenBank/DDBJ whole genome shotgun (WGS) entry which is preliminary data.</text>
</comment>
<evidence type="ECO:0000313" key="8">
    <source>
        <dbReference type="Proteomes" id="UP001595891"/>
    </source>
</evidence>
<keyword evidence="2 4" id="KW-0238">DNA-binding</keyword>
<name>A0ABV9EGR3_9ACTN</name>
<evidence type="ECO:0000259" key="6">
    <source>
        <dbReference type="PROSITE" id="PS50977"/>
    </source>
</evidence>